<dbReference type="GO" id="GO:0004673">
    <property type="term" value="F:protein histidine kinase activity"/>
    <property type="evidence" value="ECO:0007669"/>
    <property type="project" value="UniProtKB-EC"/>
</dbReference>
<feature type="transmembrane region" description="Helical" evidence="7">
    <location>
        <begin position="97"/>
        <end position="118"/>
    </location>
</feature>
<evidence type="ECO:0000256" key="1">
    <source>
        <dbReference type="ARBA" id="ARBA00000085"/>
    </source>
</evidence>
<dbReference type="EMBL" id="CP034345">
    <property type="protein sequence ID" value="QGX95853.1"/>
    <property type="molecule type" value="Genomic_DNA"/>
</dbReference>
<feature type="transmembrane region" description="Helical" evidence="7">
    <location>
        <begin position="30"/>
        <end position="49"/>
    </location>
</feature>
<dbReference type="InterPro" id="IPR003594">
    <property type="entry name" value="HATPase_dom"/>
</dbReference>
<evidence type="ECO:0000256" key="7">
    <source>
        <dbReference type="SAM" id="Phobius"/>
    </source>
</evidence>
<dbReference type="EC" id="2.7.13.3" evidence="2"/>
<evidence type="ECO:0000259" key="8">
    <source>
        <dbReference type="PROSITE" id="PS50109"/>
    </source>
</evidence>
<sequence>MTGVLARIDRALVRLFGPGPTAEGRRRERLARLGSCAVVGLTGVALFVPNLAPFLVGSQPIVGAGLAVLGTLVCLGLVAAGVLLYRSDFSTPNAVRIATWNFLGLVVLGTVLLAHGVYRGALGTVTPADALAAGNVLAISAAAHVIIGVHDARRVRAEQLAREREKFAVLSRVLRHNLRNDATVLIGQSRQLAAELDDPSLAETAETLSRRSREVGGLADKTKAMVEALDRRSSPNARLNVHDVATDAVDDVSAADGAEVAVDVPRDLWIWADDSIERALAELVENAVEHGGSEVHVSADTADDGAVRIDVADDGPGVPADERVVISGEEEITQLKHGSGLGLWVARSVAEAAGGDLCFDTDGERTVVRLVHDRAAVPAAVEMADDDAAAPAQSSTV</sequence>
<dbReference type="InterPro" id="IPR004358">
    <property type="entry name" value="Sig_transdc_His_kin-like_C"/>
</dbReference>
<organism evidence="9 10">
    <name type="scientific">Haloplanus rallus</name>
    <dbReference type="NCBI Taxonomy" id="1816183"/>
    <lineage>
        <taxon>Archaea</taxon>
        <taxon>Methanobacteriati</taxon>
        <taxon>Methanobacteriota</taxon>
        <taxon>Stenosarchaea group</taxon>
        <taxon>Halobacteria</taxon>
        <taxon>Halobacteriales</taxon>
        <taxon>Haloferacaceae</taxon>
        <taxon>Haloplanus</taxon>
    </lineage>
</organism>
<keyword evidence="7" id="KW-1133">Transmembrane helix</keyword>
<protein>
    <recommendedName>
        <fullName evidence="2">histidine kinase</fullName>
        <ecNumber evidence="2">2.7.13.3</ecNumber>
    </recommendedName>
</protein>
<evidence type="ECO:0000256" key="3">
    <source>
        <dbReference type="ARBA" id="ARBA00022679"/>
    </source>
</evidence>
<evidence type="ECO:0000256" key="4">
    <source>
        <dbReference type="ARBA" id="ARBA00022741"/>
    </source>
</evidence>
<dbReference type="AlphaFoldDB" id="A0A6B9FH42"/>
<keyword evidence="3" id="KW-0808">Transferase</keyword>
<comment type="catalytic activity">
    <reaction evidence="1">
        <text>ATP + protein L-histidine = ADP + protein N-phospho-L-histidine.</text>
        <dbReference type="EC" id="2.7.13.3"/>
    </reaction>
</comment>
<keyword evidence="10" id="KW-1185">Reference proteome</keyword>
<dbReference type="PROSITE" id="PS50109">
    <property type="entry name" value="HIS_KIN"/>
    <property type="match status" value="1"/>
</dbReference>
<feature type="transmembrane region" description="Helical" evidence="7">
    <location>
        <begin position="130"/>
        <end position="149"/>
    </location>
</feature>
<dbReference type="Gene3D" id="3.30.565.10">
    <property type="entry name" value="Histidine kinase-like ATPase, C-terminal domain"/>
    <property type="match status" value="1"/>
</dbReference>
<evidence type="ECO:0000313" key="9">
    <source>
        <dbReference type="EMBL" id="QGX95853.1"/>
    </source>
</evidence>
<dbReference type="Pfam" id="PF02518">
    <property type="entry name" value="HATPase_c"/>
    <property type="match status" value="1"/>
</dbReference>
<dbReference type="SMART" id="SM00387">
    <property type="entry name" value="HATPase_c"/>
    <property type="match status" value="1"/>
</dbReference>
<dbReference type="PRINTS" id="PR00344">
    <property type="entry name" value="BCTRLSENSOR"/>
</dbReference>
<dbReference type="RefSeq" id="WP_157690312.1">
    <property type="nucleotide sequence ID" value="NZ_CP034345.1"/>
</dbReference>
<dbReference type="PANTHER" id="PTHR44936:SF10">
    <property type="entry name" value="SENSOR PROTEIN RSTB"/>
    <property type="match status" value="1"/>
</dbReference>
<keyword evidence="7" id="KW-0472">Membrane</keyword>
<dbReference type="InterPro" id="IPR050980">
    <property type="entry name" value="2C_sensor_his_kinase"/>
</dbReference>
<evidence type="ECO:0000256" key="6">
    <source>
        <dbReference type="ARBA" id="ARBA00022840"/>
    </source>
</evidence>
<dbReference type="GeneID" id="99243552"/>
<dbReference type="SUPFAM" id="SSF55874">
    <property type="entry name" value="ATPase domain of HSP90 chaperone/DNA topoisomerase II/histidine kinase"/>
    <property type="match status" value="1"/>
</dbReference>
<evidence type="ECO:0000313" key="10">
    <source>
        <dbReference type="Proteomes" id="UP000428325"/>
    </source>
</evidence>
<dbReference type="OrthoDB" id="342253at2157"/>
<name>A0A6B9FH42_9EURY</name>
<proteinExistence type="predicted"/>
<dbReference type="Proteomes" id="UP000428325">
    <property type="component" value="Chromosome"/>
</dbReference>
<reference evidence="9 10" key="1">
    <citation type="submission" date="2018-12" db="EMBL/GenBank/DDBJ databases">
        <title>Complete genome sequence of Haloplanus rallus MBLA0036.</title>
        <authorList>
            <person name="Nam Y.-d."/>
            <person name="Kang J."/>
            <person name="Chung W.-H."/>
            <person name="Park Y.S."/>
        </authorList>
    </citation>
    <scope>NUCLEOTIDE SEQUENCE [LARGE SCALE GENOMIC DNA]</scope>
    <source>
        <strain evidence="9 10">MBLA0036</strain>
    </source>
</reference>
<evidence type="ECO:0000256" key="5">
    <source>
        <dbReference type="ARBA" id="ARBA00022777"/>
    </source>
</evidence>
<evidence type="ECO:0000256" key="2">
    <source>
        <dbReference type="ARBA" id="ARBA00012438"/>
    </source>
</evidence>
<keyword evidence="7" id="KW-0812">Transmembrane</keyword>
<gene>
    <name evidence="9" type="ORF">EI982_14210</name>
</gene>
<dbReference type="PANTHER" id="PTHR44936">
    <property type="entry name" value="SENSOR PROTEIN CREC"/>
    <property type="match status" value="1"/>
</dbReference>
<dbReference type="InterPro" id="IPR005467">
    <property type="entry name" value="His_kinase_dom"/>
</dbReference>
<keyword evidence="5 9" id="KW-0418">Kinase</keyword>
<keyword evidence="4" id="KW-0547">Nucleotide-binding</keyword>
<feature type="domain" description="Histidine kinase" evidence="8">
    <location>
        <begin position="173"/>
        <end position="376"/>
    </location>
</feature>
<feature type="transmembrane region" description="Helical" evidence="7">
    <location>
        <begin position="61"/>
        <end position="85"/>
    </location>
</feature>
<dbReference type="GO" id="GO:0005524">
    <property type="term" value="F:ATP binding"/>
    <property type="evidence" value="ECO:0007669"/>
    <property type="project" value="UniProtKB-KW"/>
</dbReference>
<keyword evidence="6" id="KW-0067">ATP-binding</keyword>
<dbReference type="InterPro" id="IPR036890">
    <property type="entry name" value="HATPase_C_sf"/>
</dbReference>
<accession>A0A6B9FH42</accession>
<dbReference type="KEGG" id="hra:EI982_14210"/>